<dbReference type="CDD" id="cd09859">
    <property type="entry name" value="PIN_53EXO"/>
    <property type="match status" value="1"/>
</dbReference>
<evidence type="ECO:0000256" key="8">
    <source>
        <dbReference type="ARBA" id="ARBA00023125"/>
    </source>
</evidence>
<name>A0A1G2UYK0_9BACT</name>
<keyword evidence="5" id="KW-0235">DNA replication</keyword>
<keyword evidence="4" id="KW-0548">Nucleotidyltransferase</keyword>
<dbReference type="InterPro" id="IPR043502">
    <property type="entry name" value="DNA/RNA_pol_sf"/>
</dbReference>
<evidence type="ECO:0000313" key="13">
    <source>
        <dbReference type="EMBL" id="OHB14458.1"/>
    </source>
</evidence>
<dbReference type="InterPro" id="IPR002421">
    <property type="entry name" value="5-3_exonuclease"/>
</dbReference>
<evidence type="ECO:0000256" key="4">
    <source>
        <dbReference type="ARBA" id="ARBA00022695"/>
    </source>
</evidence>
<feature type="domain" description="5'-3' exonuclease" evidence="11">
    <location>
        <begin position="3"/>
        <end position="271"/>
    </location>
</feature>
<dbReference type="GO" id="GO:0006302">
    <property type="term" value="P:double-strand break repair"/>
    <property type="evidence" value="ECO:0007669"/>
    <property type="project" value="TreeGrafter"/>
</dbReference>
<dbReference type="Gene3D" id="3.40.50.1010">
    <property type="entry name" value="5'-nuclease"/>
    <property type="match status" value="1"/>
</dbReference>
<keyword evidence="8" id="KW-0238">DNA-binding</keyword>
<dbReference type="InterPro" id="IPR008918">
    <property type="entry name" value="HhH2"/>
</dbReference>
<comment type="catalytic activity">
    <reaction evidence="10">
        <text>DNA(n) + a 2'-deoxyribonucleoside 5'-triphosphate = DNA(n+1) + diphosphate</text>
        <dbReference type="Rhea" id="RHEA:22508"/>
        <dbReference type="Rhea" id="RHEA-COMP:17339"/>
        <dbReference type="Rhea" id="RHEA-COMP:17340"/>
        <dbReference type="ChEBI" id="CHEBI:33019"/>
        <dbReference type="ChEBI" id="CHEBI:61560"/>
        <dbReference type="ChEBI" id="CHEBI:173112"/>
        <dbReference type="EC" id="2.7.7.7"/>
    </reaction>
</comment>
<sequence length="806" mass="90770">MTKKLILFDAHAIIHRAYHALPEFSTSKGEPTGALYGLSTMLIKIINELKPDYLVACFDLPGPTHRHEALETYKAGRAKIDNNLVLQLERAKDVFTAFGIPIYSHPGFEADDIIGTIVEYVKGRTFKDSQGSTLEIIIASGDMDTLQLVDGKKVQVYTLKKGISDTILYDEKKVSARFGFGPKLLVDYKGLRGDPSDNIVGVKGIGEKTATILIQEFGTIENIYKNLEKVKLSDRIKTLLEENEKEALFSKTLATIRTDAPIHFILPKEWKENLDVDKLINFFKKLEFRTMGERVKGLLTSAGEKNSRALPSKAGLRRDSNFPLPPSYEERELCLALWVIDSNITNPNLEDVMRFTKALSVDEARKIIEKELDKHKVRKVFEDIEKPIMPVVEKMNKWGVKIDKKVLESLSAKYHGELERLEKAIWKEAGEEPARTAEGVQSGGFNINSPKVLSDILFNKLGLAEKSQKKTSTGALSTKESELEKLRDKHPIISMILEYRELAKLLSTYIDAIPPQLDKNSRLHSTFLQAGSTTGRMASNSPNLQNIPNKTLLGRAIRNAFVAEKGFKLVSLDYSQIELRIAAILSEDKKLIEIFKNGEDVHTGVAMRVFKVPKEQVDKGMRTRAKTINFGILYGMGVNALKVNLGVDRKEAQDFYDKYFKTFTGLAEYIDKIKSDTKHKGYTETMFGRRRYFSGIKSPLPYVRAQAERMAVNAPMQGTQADLIKIAMRNIDEHIKSEKHEKDIHLILQVHDELVYEVKDSLVNEVAKHFKQLMEGVLPKEKTLGVPIIAEVQSGDNWGEMGKVAG</sequence>
<dbReference type="AlphaFoldDB" id="A0A1G2UYK0"/>
<dbReference type="SMART" id="SM00482">
    <property type="entry name" value="POLAc"/>
    <property type="match status" value="1"/>
</dbReference>
<keyword evidence="6" id="KW-0227">DNA damage</keyword>
<evidence type="ECO:0000256" key="5">
    <source>
        <dbReference type="ARBA" id="ARBA00022705"/>
    </source>
</evidence>
<dbReference type="SUPFAM" id="SSF47807">
    <property type="entry name" value="5' to 3' exonuclease, C-terminal subdomain"/>
    <property type="match status" value="1"/>
</dbReference>
<dbReference type="Pfam" id="PF02739">
    <property type="entry name" value="5_3_exonuc_N"/>
    <property type="match status" value="1"/>
</dbReference>
<protein>
    <recommendedName>
        <fullName evidence="2">DNA-directed DNA polymerase</fullName>
        <ecNumber evidence="2">2.7.7.7</ecNumber>
    </recommendedName>
</protein>
<evidence type="ECO:0000256" key="3">
    <source>
        <dbReference type="ARBA" id="ARBA00022679"/>
    </source>
</evidence>
<dbReference type="PRINTS" id="PR00868">
    <property type="entry name" value="DNAPOLI"/>
</dbReference>
<dbReference type="SUPFAM" id="SSF88723">
    <property type="entry name" value="PIN domain-like"/>
    <property type="match status" value="1"/>
</dbReference>
<dbReference type="InterPro" id="IPR020046">
    <property type="entry name" value="5-3_exonucl_a-hlix_arch_N"/>
</dbReference>
<evidence type="ECO:0000256" key="7">
    <source>
        <dbReference type="ARBA" id="ARBA00022932"/>
    </source>
</evidence>
<dbReference type="InterPro" id="IPR029060">
    <property type="entry name" value="PIN-like_dom_sf"/>
</dbReference>
<dbReference type="GO" id="GO:0006261">
    <property type="term" value="P:DNA-templated DNA replication"/>
    <property type="evidence" value="ECO:0007669"/>
    <property type="project" value="InterPro"/>
</dbReference>
<proteinExistence type="inferred from homology"/>
<dbReference type="FunFam" id="1.10.150.20:FF:000002">
    <property type="entry name" value="DNA polymerase I"/>
    <property type="match status" value="1"/>
</dbReference>
<dbReference type="CDD" id="cd08637">
    <property type="entry name" value="DNA_pol_A_pol_I_C"/>
    <property type="match status" value="1"/>
</dbReference>
<evidence type="ECO:0000259" key="11">
    <source>
        <dbReference type="SMART" id="SM00475"/>
    </source>
</evidence>
<dbReference type="FunFam" id="1.10.150.20:FF:000003">
    <property type="entry name" value="DNA polymerase I"/>
    <property type="match status" value="1"/>
</dbReference>
<accession>A0A1G2UYK0</accession>
<dbReference type="InterPro" id="IPR001098">
    <property type="entry name" value="DNA-dir_DNA_pol_A_palm_dom"/>
</dbReference>
<organism evidence="13 14">
    <name type="scientific">Candidatus Zambryskibacteria bacterium RIFCSPLOWO2_12_FULL_45_14</name>
    <dbReference type="NCBI Taxonomy" id="1802778"/>
    <lineage>
        <taxon>Bacteria</taxon>
        <taxon>Candidatus Zambryskiibacteriota</taxon>
    </lineage>
</organism>
<dbReference type="InterPro" id="IPR020045">
    <property type="entry name" value="DNA_polI_H3TH"/>
</dbReference>
<dbReference type="EC" id="2.7.7.7" evidence="2"/>
<dbReference type="Pfam" id="PF01367">
    <property type="entry name" value="5_3_exonuc"/>
    <property type="match status" value="1"/>
</dbReference>
<dbReference type="PROSITE" id="PS00447">
    <property type="entry name" value="DNA_POLYMERASE_A"/>
    <property type="match status" value="1"/>
</dbReference>
<feature type="domain" description="DNA-directed DNA polymerase family A palm" evidence="12">
    <location>
        <begin position="554"/>
        <end position="762"/>
    </location>
</feature>
<evidence type="ECO:0000259" key="12">
    <source>
        <dbReference type="SMART" id="SM00482"/>
    </source>
</evidence>
<evidence type="ECO:0000256" key="10">
    <source>
        <dbReference type="ARBA" id="ARBA00049244"/>
    </source>
</evidence>
<dbReference type="GO" id="GO:0003677">
    <property type="term" value="F:DNA binding"/>
    <property type="evidence" value="ECO:0007669"/>
    <property type="project" value="UniProtKB-KW"/>
</dbReference>
<dbReference type="Gene3D" id="3.30.70.370">
    <property type="match status" value="1"/>
</dbReference>
<dbReference type="InterPro" id="IPR019760">
    <property type="entry name" value="DNA-dir_DNA_pol_A_CS"/>
</dbReference>
<evidence type="ECO:0000256" key="9">
    <source>
        <dbReference type="ARBA" id="ARBA00023204"/>
    </source>
</evidence>
<dbReference type="CDD" id="cd09898">
    <property type="entry name" value="H3TH_53EXO"/>
    <property type="match status" value="1"/>
</dbReference>
<dbReference type="SMART" id="SM00475">
    <property type="entry name" value="53EXOc"/>
    <property type="match status" value="1"/>
</dbReference>
<evidence type="ECO:0000313" key="14">
    <source>
        <dbReference type="Proteomes" id="UP000178288"/>
    </source>
</evidence>
<keyword evidence="3" id="KW-0808">Transferase</keyword>
<comment type="caution">
    <text evidence="13">The sequence shown here is derived from an EMBL/GenBank/DDBJ whole genome shotgun (WGS) entry which is preliminary data.</text>
</comment>
<gene>
    <name evidence="13" type="ORF">A3G05_02570</name>
</gene>
<keyword evidence="9" id="KW-0234">DNA repair</keyword>
<dbReference type="SMART" id="SM00279">
    <property type="entry name" value="HhH2"/>
    <property type="match status" value="1"/>
</dbReference>
<dbReference type="InterPro" id="IPR002298">
    <property type="entry name" value="DNA_polymerase_A"/>
</dbReference>
<dbReference type="Gene3D" id="1.20.1060.10">
    <property type="entry name" value="Taq DNA Polymerase, Chain T, domain 4"/>
    <property type="match status" value="1"/>
</dbReference>
<dbReference type="PANTHER" id="PTHR10133">
    <property type="entry name" value="DNA POLYMERASE I"/>
    <property type="match status" value="1"/>
</dbReference>
<comment type="similarity">
    <text evidence="1">Belongs to the DNA polymerase type-A family.</text>
</comment>
<dbReference type="GO" id="GO:0008409">
    <property type="term" value="F:5'-3' exonuclease activity"/>
    <property type="evidence" value="ECO:0007669"/>
    <property type="project" value="InterPro"/>
</dbReference>
<dbReference type="Proteomes" id="UP000178288">
    <property type="component" value="Unassembled WGS sequence"/>
</dbReference>
<dbReference type="GO" id="GO:0003887">
    <property type="term" value="F:DNA-directed DNA polymerase activity"/>
    <property type="evidence" value="ECO:0007669"/>
    <property type="project" value="UniProtKB-KW"/>
</dbReference>
<evidence type="ECO:0000256" key="1">
    <source>
        <dbReference type="ARBA" id="ARBA00007705"/>
    </source>
</evidence>
<dbReference type="Pfam" id="PF00476">
    <property type="entry name" value="DNA_pol_A"/>
    <property type="match status" value="1"/>
</dbReference>
<dbReference type="SUPFAM" id="SSF56672">
    <property type="entry name" value="DNA/RNA polymerases"/>
    <property type="match status" value="1"/>
</dbReference>
<reference evidence="13 14" key="1">
    <citation type="journal article" date="2016" name="Nat. Commun.">
        <title>Thousands of microbial genomes shed light on interconnected biogeochemical processes in an aquifer system.</title>
        <authorList>
            <person name="Anantharaman K."/>
            <person name="Brown C.T."/>
            <person name="Hug L.A."/>
            <person name="Sharon I."/>
            <person name="Castelle C.J."/>
            <person name="Probst A.J."/>
            <person name="Thomas B.C."/>
            <person name="Singh A."/>
            <person name="Wilkins M.J."/>
            <person name="Karaoz U."/>
            <person name="Brodie E.L."/>
            <person name="Williams K.H."/>
            <person name="Hubbard S.S."/>
            <person name="Banfield J.F."/>
        </authorList>
    </citation>
    <scope>NUCLEOTIDE SEQUENCE [LARGE SCALE GENOMIC DNA]</scope>
</reference>
<evidence type="ECO:0000256" key="6">
    <source>
        <dbReference type="ARBA" id="ARBA00022763"/>
    </source>
</evidence>
<dbReference type="Gene3D" id="1.10.150.20">
    <property type="entry name" value="5' to 3' exonuclease, C-terminal subdomain"/>
    <property type="match status" value="2"/>
</dbReference>
<dbReference type="EMBL" id="MHWV01000005">
    <property type="protein sequence ID" value="OHB14458.1"/>
    <property type="molecule type" value="Genomic_DNA"/>
</dbReference>
<keyword evidence="7" id="KW-0239">DNA-directed DNA polymerase</keyword>
<dbReference type="InterPro" id="IPR036279">
    <property type="entry name" value="5-3_exonuclease_C_sf"/>
</dbReference>
<evidence type="ECO:0000256" key="2">
    <source>
        <dbReference type="ARBA" id="ARBA00012417"/>
    </source>
</evidence>
<dbReference type="PANTHER" id="PTHR10133:SF27">
    <property type="entry name" value="DNA POLYMERASE NU"/>
    <property type="match status" value="1"/>
</dbReference>